<dbReference type="EMBL" id="LSFI01000059">
    <property type="protein sequence ID" value="OAG26841.1"/>
    <property type="molecule type" value="Genomic_DNA"/>
</dbReference>
<protein>
    <submittedName>
        <fullName evidence="3">MBL fold metallo-hydrolase</fullName>
    </submittedName>
</protein>
<comment type="similarity">
    <text evidence="1">In the N-terminal section; belongs to the zinc metallo-hydrolase group 3 family.</text>
</comment>
<evidence type="ECO:0000256" key="1">
    <source>
        <dbReference type="ARBA" id="ARBA00007121"/>
    </source>
</evidence>
<organism evidence="3 4">
    <name type="scientific">Thermodesulfatator autotrophicus</name>
    <dbReference type="NCBI Taxonomy" id="1795632"/>
    <lineage>
        <taxon>Bacteria</taxon>
        <taxon>Pseudomonadati</taxon>
        <taxon>Thermodesulfobacteriota</taxon>
        <taxon>Thermodesulfobacteria</taxon>
        <taxon>Thermodesulfobacteriales</taxon>
        <taxon>Thermodesulfatatoraceae</taxon>
        <taxon>Thermodesulfatator</taxon>
    </lineage>
</organism>
<dbReference type="PANTHER" id="PTHR43717">
    <property type="entry name" value="ANAEROBIC NITRIC OXIDE REDUCTASE FLAVORUBREDOXIN"/>
    <property type="match status" value="1"/>
</dbReference>
<feature type="domain" description="Flavodoxin-like" evidence="2">
    <location>
        <begin position="253"/>
        <end position="391"/>
    </location>
</feature>
<dbReference type="GO" id="GO:0046872">
    <property type="term" value="F:metal ion binding"/>
    <property type="evidence" value="ECO:0007669"/>
    <property type="project" value="InterPro"/>
</dbReference>
<dbReference type="GO" id="GO:0010181">
    <property type="term" value="F:FMN binding"/>
    <property type="evidence" value="ECO:0007669"/>
    <property type="project" value="InterPro"/>
</dbReference>
<dbReference type="GO" id="GO:0009055">
    <property type="term" value="F:electron transfer activity"/>
    <property type="evidence" value="ECO:0007669"/>
    <property type="project" value="InterPro"/>
</dbReference>
<evidence type="ECO:0000313" key="3">
    <source>
        <dbReference type="EMBL" id="OAG26841.1"/>
    </source>
</evidence>
<dbReference type="InterPro" id="IPR016440">
    <property type="entry name" value="Rubredoxin-O_OxRdtase"/>
</dbReference>
<evidence type="ECO:0000259" key="2">
    <source>
        <dbReference type="PROSITE" id="PS50902"/>
    </source>
</evidence>
<dbReference type="Gene3D" id="3.40.50.360">
    <property type="match status" value="1"/>
</dbReference>
<sequence>MPPFEIKKDIYWVGSIDWNVRDFHGYSTKRGSTYNAYLVLDEKITLFDTVKKPFTNDLIHKLIKVLGDIEKIDYIVVDHVEMDHSGALPEIIKRAKPEKVFCSPMGYKALKEHFHQEDWPLVEVKTGDSISIGKRTVQFIETRMIHWPDSMISYIPEEKILIAQDAFGQHYATSERFDDEVKYDELMQEAAKYYANIVLPFSPQVEKLLKTVEEMNLEIEMILPDHGVIWRSHIKDILEAYKRWCTYQARDYALVVYATMWHSTEKMAMAIADGLMSEGVSVKVMNASIDHRSDIMTQVLEAKALIFGSSTLNNNMLPQMADVLTYIKGLRPRKKIGVAFGSFGWSGEAVKHINKFLEEMQAEIVHPGYRAKFVPTHDQLKECVEIGKNIAKAIKEKLNA</sequence>
<dbReference type="PANTHER" id="PTHR43717:SF1">
    <property type="entry name" value="ANAEROBIC NITRIC OXIDE REDUCTASE FLAVORUBREDOXIN"/>
    <property type="match status" value="1"/>
</dbReference>
<dbReference type="GO" id="GO:0016787">
    <property type="term" value="F:hydrolase activity"/>
    <property type="evidence" value="ECO:0007669"/>
    <property type="project" value="UniProtKB-KW"/>
</dbReference>
<dbReference type="STRING" id="1795632.TH606_10155"/>
<dbReference type="CDD" id="cd07709">
    <property type="entry name" value="flavodiiron_proteins_MBL-fold"/>
    <property type="match status" value="1"/>
</dbReference>
<dbReference type="Pfam" id="PF19583">
    <property type="entry name" value="ODP"/>
    <property type="match status" value="1"/>
</dbReference>
<gene>
    <name evidence="3" type="ORF">TH606_10155</name>
</gene>
<dbReference type="GO" id="GO:0016491">
    <property type="term" value="F:oxidoreductase activity"/>
    <property type="evidence" value="ECO:0007669"/>
    <property type="project" value="InterPro"/>
</dbReference>
<name>A0A177E5S8_9BACT</name>
<keyword evidence="3" id="KW-0378">Hydrolase</keyword>
<dbReference type="OrthoDB" id="9807946at2"/>
<dbReference type="Proteomes" id="UP000076964">
    <property type="component" value="Unassembled WGS sequence"/>
</dbReference>
<evidence type="ECO:0000313" key="4">
    <source>
        <dbReference type="Proteomes" id="UP000076964"/>
    </source>
</evidence>
<dbReference type="AlphaFoldDB" id="A0A177E5S8"/>
<reference evidence="3 4" key="1">
    <citation type="submission" date="2016-02" db="EMBL/GenBank/DDBJ databases">
        <title>Draft genome sequence of Thermodesulfatator sp. S606.</title>
        <authorList>
            <person name="Lai Q."/>
            <person name="Cao J."/>
            <person name="Dupont S."/>
            <person name="Shao Z."/>
            <person name="Jebbar M."/>
            <person name="Alain K."/>
        </authorList>
    </citation>
    <scope>NUCLEOTIDE SEQUENCE [LARGE SCALE GENOMIC DNA]</scope>
    <source>
        <strain evidence="3 4">S606</strain>
    </source>
</reference>
<dbReference type="SMART" id="SM00849">
    <property type="entry name" value="Lactamase_B"/>
    <property type="match status" value="1"/>
</dbReference>
<dbReference type="RefSeq" id="WP_068543634.1">
    <property type="nucleotide sequence ID" value="NZ_LSFI01000059.1"/>
</dbReference>
<dbReference type="Pfam" id="PF00258">
    <property type="entry name" value="Flavodoxin_1"/>
    <property type="match status" value="1"/>
</dbReference>
<dbReference type="InterPro" id="IPR008254">
    <property type="entry name" value="Flavodoxin/NO_synth"/>
</dbReference>
<dbReference type="SUPFAM" id="SSF52218">
    <property type="entry name" value="Flavoproteins"/>
    <property type="match status" value="1"/>
</dbReference>
<dbReference type="Gene3D" id="3.60.15.10">
    <property type="entry name" value="Ribonuclease Z/Hydroxyacylglutathione hydrolase-like"/>
    <property type="match status" value="1"/>
</dbReference>
<dbReference type="InterPro" id="IPR001279">
    <property type="entry name" value="Metallo-B-lactamas"/>
</dbReference>
<dbReference type="InterPro" id="IPR045761">
    <property type="entry name" value="ODP_dom"/>
</dbReference>
<comment type="caution">
    <text evidence="3">The sequence shown here is derived from an EMBL/GenBank/DDBJ whole genome shotgun (WGS) entry which is preliminary data.</text>
</comment>
<accession>A0A177E5S8</accession>
<dbReference type="InterPro" id="IPR036866">
    <property type="entry name" value="RibonucZ/Hydroxyglut_hydro"/>
</dbReference>
<dbReference type="InterPro" id="IPR029039">
    <property type="entry name" value="Flavoprotein-like_sf"/>
</dbReference>
<keyword evidence="4" id="KW-1185">Reference proteome</keyword>
<dbReference type="PIRSF" id="PIRSF005243">
    <property type="entry name" value="ROO"/>
    <property type="match status" value="1"/>
</dbReference>
<dbReference type="PROSITE" id="PS50902">
    <property type="entry name" value="FLAVODOXIN_LIKE"/>
    <property type="match status" value="1"/>
</dbReference>
<dbReference type="SUPFAM" id="SSF56281">
    <property type="entry name" value="Metallo-hydrolase/oxidoreductase"/>
    <property type="match status" value="1"/>
</dbReference>
<proteinExistence type="inferred from homology"/>